<organism evidence="2 3">
    <name type="scientific">Deinococcus aetherius</name>
    <dbReference type="NCBI Taxonomy" id="200252"/>
    <lineage>
        <taxon>Bacteria</taxon>
        <taxon>Thermotogati</taxon>
        <taxon>Deinococcota</taxon>
        <taxon>Deinococci</taxon>
        <taxon>Deinococcales</taxon>
        <taxon>Deinococcaceae</taxon>
        <taxon>Deinococcus</taxon>
    </lineage>
</organism>
<dbReference type="Proteomes" id="UP001064971">
    <property type="component" value="Chromosome"/>
</dbReference>
<feature type="transmembrane region" description="Helical" evidence="1">
    <location>
        <begin position="36"/>
        <end position="63"/>
    </location>
</feature>
<name>A0ABN6RDV3_9DEIO</name>
<protein>
    <submittedName>
        <fullName evidence="2">Uncharacterized protein</fullName>
    </submittedName>
</protein>
<keyword evidence="1" id="KW-0472">Membrane</keyword>
<evidence type="ECO:0000313" key="3">
    <source>
        <dbReference type="Proteomes" id="UP001064971"/>
    </source>
</evidence>
<gene>
    <name evidence="2" type="ORF">DAETH_15210</name>
</gene>
<accession>A0ABN6RDV3</accession>
<sequence>MLIALILLLVTGVVGTAANAVLPFLILRGDVGVAGNGLILAAVGVVRTLLDTAAWVLLLLALFPRRGRGRPNVVAAPPRPNSDTF</sequence>
<proteinExistence type="predicted"/>
<dbReference type="EMBL" id="AP026560">
    <property type="protein sequence ID" value="BDP41552.1"/>
    <property type="molecule type" value="Genomic_DNA"/>
</dbReference>
<reference evidence="2" key="1">
    <citation type="submission" date="2022-07" db="EMBL/GenBank/DDBJ databases">
        <title>Complete Genome Sequence of the Radioresistant Bacterium Deinococcus aetherius ST0316, Isolated from the Air Dust collected in Lower Stratosphere above Japan.</title>
        <authorList>
            <person name="Satoh K."/>
            <person name="Hagiwara K."/>
            <person name="Katsumata K."/>
            <person name="Kubo A."/>
            <person name="Yokobori S."/>
            <person name="Yamagishi A."/>
            <person name="Oono Y."/>
            <person name="Narumi I."/>
        </authorList>
    </citation>
    <scope>NUCLEOTIDE SEQUENCE</scope>
    <source>
        <strain evidence="2">ST0316</strain>
    </source>
</reference>
<evidence type="ECO:0000313" key="2">
    <source>
        <dbReference type="EMBL" id="BDP41552.1"/>
    </source>
</evidence>
<keyword evidence="1" id="KW-1133">Transmembrane helix</keyword>
<evidence type="ECO:0000256" key="1">
    <source>
        <dbReference type="SAM" id="Phobius"/>
    </source>
</evidence>
<keyword evidence="3" id="KW-1185">Reference proteome</keyword>
<keyword evidence="1" id="KW-0812">Transmembrane</keyword>